<proteinExistence type="predicted"/>
<feature type="region of interest" description="Disordered" evidence="1">
    <location>
        <begin position="307"/>
        <end position="333"/>
    </location>
</feature>
<organism evidence="2">
    <name type="scientific">metagenome</name>
    <dbReference type="NCBI Taxonomy" id="256318"/>
    <lineage>
        <taxon>unclassified sequences</taxon>
        <taxon>metagenomes</taxon>
    </lineage>
</organism>
<dbReference type="Gene3D" id="3.40.50.300">
    <property type="entry name" value="P-loop containing nucleotide triphosphate hydrolases"/>
    <property type="match status" value="1"/>
</dbReference>
<dbReference type="SUPFAM" id="SSF52540">
    <property type="entry name" value="P-loop containing nucleoside triphosphate hydrolases"/>
    <property type="match status" value="1"/>
</dbReference>
<evidence type="ECO:0008006" key="3">
    <source>
        <dbReference type="Google" id="ProtNLM"/>
    </source>
</evidence>
<gene>
    <name evidence="2" type="ORF">NOCA2170008</name>
</gene>
<dbReference type="AlphaFoldDB" id="A0A2P2BXG5"/>
<accession>A0A2P2BXG5</accession>
<evidence type="ECO:0000256" key="1">
    <source>
        <dbReference type="SAM" id="MobiDB-lite"/>
    </source>
</evidence>
<evidence type="ECO:0000313" key="2">
    <source>
        <dbReference type="EMBL" id="CUR54436.1"/>
    </source>
</evidence>
<dbReference type="EMBL" id="CZKA01000009">
    <property type="protein sequence ID" value="CUR54436.1"/>
    <property type="molecule type" value="Genomic_DNA"/>
</dbReference>
<name>A0A2P2BXG5_9ZZZZ</name>
<reference evidence="2" key="1">
    <citation type="submission" date="2015-08" db="EMBL/GenBank/DDBJ databases">
        <authorList>
            <person name="Babu N.S."/>
            <person name="Beckwith C.J."/>
            <person name="Beseler K.G."/>
            <person name="Brison A."/>
            <person name="Carone J.V."/>
            <person name="Caskin T.P."/>
            <person name="Diamond M."/>
            <person name="Durham M.E."/>
            <person name="Foxe J.M."/>
            <person name="Go M."/>
            <person name="Henderson B.A."/>
            <person name="Jones I.B."/>
            <person name="McGettigan J.A."/>
            <person name="Micheletti S.J."/>
            <person name="Nasrallah M.E."/>
            <person name="Ortiz D."/>
            <person name="Piller C.R."/>
            <person name="Privatt S.R."/>
            <person name="Schneider S.L."/>
            <person name="Sharp S."/>
            <person name="Smith T.C."/>
            <person name="Stanton J.D."/>
            <person name="Ullery H.E."/>
            <person name="Wilson R.J."/>
            <person name="Serrano M.G."/>
            <person name="Buck G."/>
            <person name="Lee V."/>
            <person name="Wang Y."/>
            <person name="Carvalho R."/>
            <person name="Voegtly L."/>
            <person name="Shi R."/>
            <person name="Duckworth R."/>
            <person name="Johnson A."/>
            <person name="Loviza R."/>
            <person name="Walstead R."/>
            <person name="Shah Z."/>
            <person name="Kiflezghi M."/>
            <person name="Wade K."/>
            <person name="Ball S.L."/>
            <person name="Bradley K.W."/>
            <person name="Asai D.J."/>
            <person name="Bowman C.A."/>
            <person name="Russell D.A."/>
            <person name="Pope W.H."/>
            <person name="Jacobs-Sera D."/>
            <person name="Hendrix R.W."/>
            <person name="Hatfull G.F."/>
        </authorList>
    </citation>
    <scope>NUCLEOTIDE SEQUENCE</scope>
</reference>
<sequence>MAEPQPDVDRSAGDDASSLVFVLGPGRSGTSTMAGALTLSGYTVPQAIKGNATNPLGFFEPRWVVDFHRTYLRKADVSTLDTDPVALALLERAVAPTEVREELATWLRGRLAKNSHLVIKDPRMVWFKSLWLDVATELGVEPRFVIMLRHPAEVSSSRSTYYDAREVPAVAGWINVALLTERLTRGNRRSLVPYSQLTAEWRPELIRLRDHLDLPLDPPPETTPHPVDDFIDPSLRRMTPDWANVAAPVHLQELAERTFVELSRLAEEGESEAVHAALDSIAAEYAIVHADAVDLVGTTVRRARTDARRRGVRQARNAARAAREEEAATAPQRSGVAALGRRVVARLRSVVRR</sequence>
<protein>
    <recommendedName>
        <fullName evidence="3">Sulfotransferase family protein</fullName>
    </recommendedName>
</protein>
<dbReference type="InterPro" id="IPR027417">
    <property type="entry name" value="P-loop_NTPase"/>
</dbReference>